<organism evidence="1 2">
    <name type="scientific">Gossypium lobatum</name>
    <dbReference type="NCBI Taxonomy" id="34289"/>
    <lineage>
        <taxon>Eukaryota</taxon>
        <taxon>Viridiplantae</taxon>
        <taxon>Streptophyta</taxon>
        <taxon>Embryophyta</taxon>
        <taxon>Tracheophyta</taxon>
        <taxon>Spermatophyta</taxon>
        <taxon>Magnoliopsida</taxon>
        <taxon>eudicotyledons</taxon>
        <taxon>Gunneridae</taxon>
        <taxon>Pentapetalae</taxon>
        <taxon>rosids</taxon>
        <taxon>malvids</taxon>
        <taxon>Malvales</taxon>
        <taxon>Malvaceae</taxon>
        <taxon>Malvoideae</taxon>
        <taxon>Gossypium</taxon>
    </lineage>
</organism>
<evidence type="ECO:0000313" key="2">
    <source>
        <dbReference type="Proteomes" id="UP000593572"/>
    </source>
</evidence>
<reference evidence="1 2" key="1">
    <citation type="journal article" date="2019" name="Genome Biol. Evol.">
        <title>Insights into the evolution of the New World diploid cottons (Gossypium, subgenus Houzingenia) based on genome sequencing.</title>
        <authorList>
            <person name="Grover C.E."/>
            <person name="Arick M.A. 2nd"/>
            <person name="Thrash A."/>
            <person name="Conover J.L."/>
            <person name="Sanders W.S."/>
            <person name="Peterson D.G."/>
            <person name="Frelichowski J.E."/>
            <person name="Scheffler J.A."/>
            <person name="Scheffler B.E."/>
            <person name="Wendel J.F."/>
        </authorList>
    </citation>
    <scope>NUCLEOTIDE SEQUENCE [LARGE SCALE GENOMIC DNA]</scope>
    <source>
        <strain evidence="1">157</strain>
        <tissue evidence="1">Leaf</tissue>
    </source>
</reference>
<protein>
    <submittedName>
        <fullName evidence="1">Uncharacterized protein</fullName>
    </submittedName>
</protein>
<keyword evidence="2" id="KW-1185">Reference proteome</keyword>
<dbReference type="EMBL" id="JABEZX010000009">
    <property type="protein sequence ID" value="MBA0564970.1"/>
    <property type="molecule type" value="Genomic_DNA"/>
</dbReference>
<evidence type="ECO:0000313" key="1">
    <source>
        <dbReference type="EMBL" id="MBA0564970.1"/>
    </source>
</evidence>
<dbReference type="Proteomes" id="UP000593572">
    <property type="component" value="Unassembled WGS sequence"/>
</dbReference>
<proteinExistence type="predicted"/>
<gene>
    <name evidence="1" type="ORF">Golob_009872</name>
</gene>
<name>A0A7J8MK67_9ROSI</name>
<sequence>MHLNSIGAEHVRLACVDLMQACEQMQKQKYETFLNALFSLIFLSTCAATNFLFKHVPCVSINIRITDSSWPWTGQRLSSLKPRTSCRSLSRYKLNFNSYDSCII</sequence>
<dbReference type="AlphaFoldDB" id="A0A7J8MK67"/>
<comment type="caution">
    <text evidence="1">The sequence shown here is derived from an EMBL/GenBank/DDBJ whole genome shotgun (WGS) entry which is preliminary data.</text>
</comment>
<accession>A0A7J8MK67</accession>